<dbReference type="Proteomes" id="UP000006281">
    <property type="component" value="Chromosome"/>
</dbReference>
<keyword evidence="2" id="KW-1185">Reference proteome</keyword>
<accession>K0K0L3</accession>
<gene>
    <name evidence="1" type="ordered locus">BN6_31290</name>
</gene>
<dbReference type="EMBL" id="HE804045">
    <property type="protein sequence ID" value="CCH30434.1"/>
    <property type="molecule type" value="Genomic_DNA"/>
</dbReference>
<dbReference type="BioCyc" id="SESP1179773:BN6_RS15225-MONOMER"/>
<sequence length="95" mass="10306">MAAEPKPLCDEREFAAILRDLVDGDAPRLFAIVEEYGVREDAWVAAWGIDLGDHAEVLSVDGGFRLTTEKPETAVRLFAASGGVTAHLVWVPEPT</sequence>
<dbReference type="STRING" id="1179773.BN6_31290"/>
<dbReference type="KEGG" id="sesp:BN6_31290"/>
<dbReference type="AlphaFoldDB" id="K0K0L3"/>
<evidence type="ECO:0000313" key="2">
    <source>
        <dbReference type="Proteomes" id="UP000006281"/>
    </source>
</evidence>
<reference evidence="1 2" key="1">
    <citation type="journal article" date="2012" name="BMC Genomics">
        <title>Complete genome sequence of Saccharothrix espanaensis DSM 44229T and comparison to the other completely sequenced Pseudonocardiaceae.</title>
        <authorList>
            <person name="Strobel T."/>
            <person name="Al-Dilaimi A."/>
            <person name="Blom J."/>
            <person name="Gessner A."/>
            <person name="Kalinowski J."/>
            <person name="Luzhetska M."/>
            <person name="Puhler A."/>
            <person name="Szczepanowski R."/>
            <person name="Bechthold A."/>
            <person name="Ruckert C."/>
        </authorList>
    </citation>
    <scope>NUCLEOTIDE SEQUENCE [LARGE SCALE GENOMIC DNA]</scope>
    <source>
        <strain evidence="2">ATCC 51144 / DSM 44229 / JCM 9112 / NBRC 15066 / NRRL 15764</strain>
    </source>
</reference>
<dbReference type="PATRIC" id="fig|1179773.3.peg.3128"/>
<organism evidence="1 2">
    <name type="scientific">Saccharothrix espanaensis (strain ATCC 51144 / DSM 44229 / JCM 9112 / NBRC 15066 / NRRL 15764)</name>
    <dbReference type="NCBI Taxonomy" id="1179773"/>
    <lineage>
        <taxon>Bacteria</taxon>
        <taxon>Bacillati</taxon>
        <taxon>Actinomycetota</taxon>
        <taxon>Actinomycetes</taxon>
        <taxon>Pseudonocardiales</taxon>
        <taxon>Pseudonocardiaceae</taxon>
        <taxon>Saccharothrix</taxon>
    </lineage>
</organism>
<dbReference type="RefSeq" id="WP_015100546.1">
    <property type="nucleotide sequence ID" value="NC_019673.1"/>
</dbReference>
<dbReference type="eggNOG" id="ENOG5034CF0">
    <property type="taxonomic scope" value="Bacteria"/>
</dbReference>
<name>K0K0L3_SACES</name>
<dbReference type="HOGENOM" id="CLU_169016_0_0_11"/>
<proteinExistence type="predicted"/>
<evidence type="ECO:0000313" key="1">
    <source>
        <dbReference type="EMBL" id="CCH30434.1"/>
    </source>
</evidence>
<protein>
    <submittedName>
        <fullName evidence="1">Uncharacterized protein</fullName>
    </submittedName>
</protein>
<dbReference type="OrthoDB" id="3694433at2"/>